<feature type="domain" description="PDZ" evidence="5">
    <location>
        <begin position="183"/>
        <end position="253"/>
    </location>
</feature>
<dbReference type="OrthoDB" id="43580at2759"/>
<dbReference type="InterPro" id="IPR004447">
    <property type="entry name" value="Peptidase_S41A"/>
</dbReference>
<dbReference type="GO" id="GO:0008236">
    <property type="term" value="F:serine-type peptidase activity"/>
    <property type="evidence" value="ECO:0007669"/>
    <property type="project" value="UniProtKB-KW"/>
</dbReference>
<dbReference type="GO" id="GO:0004175">
    <property type="term" value="F:endopeptidase activity"/>
    <property type="evidence" value="ECO:0007669"/>
    <property type="project" value="TreeGrafter"/>
</dbReference>
<gene>
    <name evidence="6" type="ORF">PPROV_000408800</name>
</gene>
<name>A0A830HD87_9CHLO</name>
<dbReference type="InterPro" id="IPR005151">
    <property type="entry name" value="Tail-specific_protease"/>
</dbReference>
<dbReference type="NCBIfam" id="TIGR00225">
    <property type="entry name" value="prc"/>
    <property type="match status" value="1"/>
</dbReference>
<dbReference type="PROSITE" id="PS50106">
    <property type="entry name" value="PDZ"/>
    <property type="match status" value="1"/>
</dbReference>
<dbReference type="CDD" id="cd07560">
    <property type="entry name" value="Peptidase_S41_CPP"/>
    <property type="match status" value="1"/>
</dbReference>
<organism evidence="6 7">
    <name type="scientific">Pycnococcus provasolii</name>
    <dbReference type="NCBI Taxonomy" id="41880"/>
    <lineage>
        <taxon>Eukaryota</taxon>
        <taxon>Viridiplantae</taxon>
        <taxon>Chlorophyta</taxon>
        <taxon>Pseudoscourfieldiophyceae</taxon>
        <taxon>Pseudoscourfieldiales</taxon>
        <taxon>Pycnococcaceae</taxon>
        <taxon>Pycnococcus</taxon>
    </lineage>
</organism>
<keyword evidence="2" id="KW-0645">Protease</keyword>
<dbReference type="SUPFAM" id="SSF52096">
    <property type="entry name" value="ClpP/crotonase"/>
    <property type="match status" value="1"/>
</dbReference>
<dbReference type="EMBL" id="BNJQ01000010">
    <property type="protein sequence ID" value="GHP05336.1"/>
    <property type="molecule type" value="Genomic_DNA"/>
</dbReference>
<dbReference type="InterPro" id="IPR029045">
    <property type="entry name" value="ClpP/crotonase-like_dom_sf"/>
</dbReference>
<dbReference type="SMART" id="SM00245">
    <property type="entry name" value="TSPc"/>
    <property type="match status" value="1"/>
</dbReference>
<evidence type="ECO:0000313" key="7">
    <source>
        <dbReference type="Proteomes" id="UP000660262"/>
    </source>
</evidence>
<dbReference type="PANTHER" id="PTHR32060:SF7">
    <property type="entry name" value="CARBOXYL-TERMINAL-PROCESSING PEPTIDASE 2, CHLOROPLASTIC"/>
    <property type="match status" value="1"/>
</dbReference>
<dbReference type="GO" id="GO:0006508">
    <property type="term" value="P:proteolysis"/>
    <property type="evidence" value="ECO:0007669"/>
    <property type="project" value="UniProtKB-KW"/>
</dbReference>
<comment type="similarity">
    <text evidence="1">Belongs to the peptidase S41A family.</text>
</comment>
<evidence type="ECO:0000256" key="4">
    <source>
        <dbReference type="ARBA" id="ARBA00022825"/>
    </source>
</evidence>
<dbReference type="PANTHER" id="PTHR32060">
    <property type="entry name" value="TAIL-SPECIFIC PROTEASE"/>
    <property type="match status" value="1"/>
</dbReference>
<dbReference type="Proteomes" id="UP000660262">
    <property type="component" value="Unassembled WGS sequence"/>
</dbReference>
<accession>A0A830HD87</accession>
<protein>
    <recommendedName>
        <fullName evidence="5">PDZ domain-containing protein</fullName>
    </recommendedName>
</protein>
<dbReference type="InterPro" id="IPR001478">
    <property type="entry name" value="PDZ"/>
</dbReference>
<evidence type="ECO:0000256" key="2">
    <source>
        <dbReference type="ARBA" id="ARBA00022670"/>
    </source>
</evidence>
<dbReference type="CDD" id="cd06782">
    <property type="entry name" value="cpPDZ_CPP-like"/>
    <property type="match status" value="1"/>
</dbReference>
<dbReference type="Gene3D" id="3.90.226.10">
    <property type="entry name" value="2-enoyl-CoA Hydratase, Chain A, domain 1"/>
    <property type="match status" value="1"/>
</dbReference>
<dbReference type="Gene3D" id="3.30.750.44">
    <property type="match status" value="1"/>
</dbReference>
<dbReference type="SMART" id="SM00228">
    <property type="entry name" value="PDZ"/>
    <property type="match status" value="1"/>
</dbReference>
<dbReference type="Pfam" id="PF17820">
    <property type="entry name" value="PDZ_6"/>
    <property type="match status" value="1"/>
</dbReference>
<keyword evidence="7" id="KW-1185">Reference proteome</keyword>
<dbReference type="SUPFAM" id="SSF50156">
    <property type="entry name" value="PDZ domain-like"/>
    <property type="match status" value="1"/>
</dbReference>
<dbReference type="Gene3D" id="2.30.42.10">
    <property type="match status" value="1"/>
</dbReference>
<dbReference type="Pfam" id="PF03572">
    <property type="entry name" value="Peptidase_S41"/>
    <property type="match status" value="1"/>
</dbReference>
<proteinExistence type="inferred from homology"/>
<dbReference type="InterPro" id="IPR036034">
    <property type="entry name" value="PDZ_sf"/>
</dbReference>
<keyword evidence="4" id="KW-0720">Serine protease</keyword>
<evidence type="ECO:0000313" key="6">
    <source>
        <dbReference type="EMBL" id="GHP05336.1"/>
    </source>
</evidence>
<comment type="caution">
    <text evidence="6">The sequence shown here is derived from an EMBL/GenBank/DDBJ whole genome shotgun (WGS) entry which is preliminary data.</text>
</comment>
<keyword evidence="3" id="KW-0378">Hydrolase</keyword>
<sequence>MAEVFRGWRFREIHFVLDFSPSPHSPTFPITNSPESTMSSGTAFARQKKTAYARRPLCARARAQSDVYGCTPASRATSVPSAIPCALKRGVASLIASTVIALTPCPQPAAAVTEEQLLFLEAWRAVDKAYVDKSFAGNNWLKTKEKFLKSETMFERDDTYAAIRKMLALLNDPFTRFLEPDRMQAMQRATAGASAGGGAGVEVTVGDGDKLIVVAPLIGGPAERAGVQPGDEIVGVNGDDVRGLSAYELAEKLIGEPGTPLKLSVVRTGGARDDVELVREPIKVAKVSSGTCAIPATEQRSERAIAYIRIPAWSKDTAKQLLETLKAVGKVDGIVVDLRNNYGGFFPSAVDAASLFMNKGVVVYTADTTGPLDAYDVNGDYTVFADTKTPLALLVNKGTASASEVFSGALRDNNRALVVGNENTFGKGLIQTLLPLSDGSGVTITVREYRTPNNISINKVGISPDRAYGDADIPDSARGFCDSVVENPKVLKTFFR</sequence>
<reference evidence="6" key="1">
    <citation type="submission" date="2020-10" db="EMBL/GenBank/DDBJ databases">
        <title>Unveiling of a novel bifunctional photoreceptor, Dualchrome1, isolated from a cosmopolitan green alga.</title>
        <authorList>
            <person name="Suzuki S."/>
            <person name="Kawachi M."/>
        </authorList>
    </citation>
    <scope>NUCLEOTIDE SEQUENCE</scope>
    <source>
        <strain evidence="6">NIES 2893</strain>
    </source>
</reference>
<dbReference type="InterPro" id="IPR041489">
    <property type="entry name" value="PDZ_6"/>
</dbReference>
<evidence type="ECO:0000259" key="5">
    <source>
        <dbReference type="PROSITE" id="PS50106"/>
    </source>
</evidence>
<evidence type="ECO:0000256" key="1">
    <source>
        <dbReference type="ARBA" id="ARBA00009179"/>
    </source>
</evidence>
<evidence type="ECO:0000256" key="3">
    <source>
        <dbReference type="ARBA" id="ARBA00022801"/>
    </source>
</evidence>
<dbReference type="AlphaFoldDB" id="A0A830HD87"/>